<reference evidence="3" key="1">
    <citation type="journal article" date="2019" name="Int. J. Syst. Evol. Microbiol.">
        <title>The Global Catalogue of Microorganisms (GCM) 10K type strain sequencing project: providing services to taxonomists for standard genome sequencing and annotation.</title>
        <authorList>
            <consortium name="The Broad Institute Genomics Platform"/>
            <consortium name="The Broad Institute Genome Sequencing Center for Infectious Disease"/>
            <person name="Wu L."/>
            <person name="Ma J."/>
        </authorList>
    </citation>
    <scope>NUCLEOTIDE SEQUENCE [LARGE SCALE GENOMIC DNA]</scope>
    <source>
        <strain evidence="3">JCM 15614</strain>
    </source>
</reference>
<dbReference type="Proteomes" id="UP001499924">
    <property type="component" value="Unassembled WGS sequence"/>
</dbReference>
<gene>
    <name evidence="2" type="ORF">GCM10010531_33610</name>
</gene>
<name>A0ABP6PFI1_9ACTN</name>
<keyword evidence="3" id="KW-1185">Reference proteome</keyword>
<dbReference type="SUPFAM" id="SSF140663">
    <property type="entry name" value="TTHA0068-like"/>
    <property type="match status" value="1"/>
</dbReference>
<feature type="region of interest" description="Disordered" evidence="1">
    <location>
        <begin position="1"/>
        <end position="54"/>
    </location>
</feature>
<dbReference type="PANTHER" id="PTHR34796:SF1">
    <property type="entry name" value="EXPRESSED PROTEIN"/>
    <property type="match status" value="1"/>
</dbReference>
<evidence type="ECO:0000313" key="3">
    <source>
        <dbReference type="Proteomes" id="UP001499924"/>
    </source>
</evidence>
<proteinExistence type="predicted"/>
<evidence type="ECO:0000256" key="1">
    <source>
        <dbReference type="SAM" id="MobiDB-lite"/>
    </source>
</evidence>
<dbReference type="Gene3D" id="1.10.3450.10">
    <property type="entry name" value="TTHA0068-like"/>
    <property type="match status" value="1"/>
</dbReference>
<evidence type="ECO:0000313" key="2">
    <source>
        <dbReference type="EMBL" id="GAA3177173.1"/>
    </source>
</evidence>
<sequence>MQNFLRGAGWEDRGVTIDRDRDAEGRARNARPRDALGRPLPHDAAGEERAPEGVVRTPAETLAQAQALLDEGRPFHAHEVLEDAWKSCPEAERQLWRGLAQLAVGLTHAMRGNARGAATLLERGAGNLAGYADDAPHGIDVAGLVAWARTAAEDRRPPRLRA</sequence>
<dbReference type="InterPro" id="IPR023203">
    <property type="entry name" value="TTHA0068_sf"/>
</dbReference>
<feature type="compositionally biased region" description="Basic and acidic residues" evidence="1">
    <location>
        <begin position="9"/>
        <end position="51"/>
    </location>
</feature>
<comment type="caution">
    <text evidence="2">The sequence shown here is derived from an EMBL/GenBank/DDBJ whole genome shotgun (WGS) entry which is preliminary data.</text>
</comment>
<dbReference type="InterPro" id="IPR005500">
    <property type="entry name" value="DUF309"/>
</dbReference>
<organism evidence="2 3">
    <name type="scientific">Blastococcus jejuensis</name>
    <dbReference type="NCBI Taxonomy" id="351224"/>
    <lineage>
        <taxon>Bacteria</taxon>
        <taxon>Bacillati</taxon>
        <taxon>Actinomycetota</taxon>
        <taxon>Actinomycetes</taxon>
        <taxon>Geodermatophilales</taxon>
        <taxon>Geodermatophilaceae</taxon>
        <taxon>Blastococcus</taxon>
    </lineage>
</organism>
<dbReference type="Pfam" id="PF03745">
    <property type="entry name" value="DUF309"/>
    <property type="match status" value="1"/>
</dbReference>
<dbReference type="EMBL" id="BAAAVV010000008">
    <property type="protein sequence ID" value="GAA3177173.1"/>
    <property type="molecule type" value="Genomic_DNA"/>
</dbReference>
<accession>A0ABP6PFI1</accession>
<dbReference type="PANTHER" id="PTHR34796">
    <property type="entry name" value="EXPRESSED PROTEIN"/>
    <property type="match status" value="1"/>
</dbReference>
<protein>
    <submittedName>
        <fullName evidence="2">DUF309 domain-containing protein</fullName>
    </submittedName>
</protein>